<evidence type="ECO:0000313" key="2">
    <source>
        <dbReference type="Proteomes" id="UP000249746"/>
    </source>
</evidence>
<protein>
    <submittedName>
        <fullName evidence="1">Phage tail protein</fullName>
    </submittedName>
</protein>
<dbReference type="AlphaFoldDB" id="A0A2W6MRS4"/>
<sequence length="63" mass="7295">MNKVYIAMGGERLDKVVYNHYGTLEYFSVILEANPKLTPLLKSGDRVILPKIEKKENKEEALW</sequence>
<reference evidence="1 2" key="1">
    <citation type="submission" date="2017-03" db="EMBL/GenBank/DDBJ databases">
        <title>Genomic and clinical evidence uncovers the enterohepatic species Helicobacter valdiviensis as a potential human intestinal pathogen.</title>
        <authorList>
            <person name="Fresia P."/>
            <person name="Jara R."/>
            <person name="Sierra R."/>
            <person name="Ferres I."/>
            <person name="Greif G."/>
            <person name="Iraola G."/>
            <person name="Collado L."/>
        </authorList>
    </citation>
    <scope>NUCLEOTIDE SEQUENCE [LARGE SCALE GENOMIC DNA]</scope>
    <source>
        <strain evidence="1 2">WBE14</strain>
    </source>
</reference>
<gene>
    <name evidence="1" type="ORF">B6S12_10015</name>
</gene>
<organism evidence="1 2">
    <name type="scientific">Helicobacter valdiviensis</name>
    <dbReference type="NCBI Taxonomy" id="1458358"/>
    <lineage>
        <taxon>Bacteria</taxon>
        <taxon>Pseudomonadati</taxon>
        <taxon>Campylobacterota</taxon>
        <taxon>Epsilonproteobacteria</taxon>
        <taxon>Campylobacterales</taxon>
        <taxon>Helicobacteraceae</taxon>
        <taxon>Helicobacter</taxon>
    </lineage>
</organism>
<name>A0A2W6MRS4_9HELI</name>
<dbReference type="Proteomes" id="UP000249746">
    <property type="component" value="Unassembled WGS sequence"/>
</dbReference>
<keyword evidence="2" id="KW-1185">Reference proteome</keyword>
<dbReference type="Pfam" id="PF05489">
    <property type="entry name" value="Phage_tail_X"/>
    <property type="match status" value="1"/>
</dbReference>
<dbReference type="RefSeq" id="WP_111230648.1">
    <property type="nucleotide sequence ID" value="NZ_NBIU01000053.1"/>
</dbReference>
<dbReference type="OrthoDB" id="5328433at2"/>
<accession>A0A2W6MRS4</accession>
<dbReference type="InterPro" id="IPR008861">
    <property type="entry name" value="GpX-like"/>
</dbReference>
<proteinExistence type="predicted"/>
<evidence type="ECO:0000313" key="1">
    <source>
        <dbReference type="EMBL" id="PZT47265.1"/>
    </source>
</evidence>
<dbReference type="EMBL" id="NBIU01000053">
    <property type="protein sequence ID" value="PZT47265.1"/>
    <property type="molecule type" value="Genomic_DNA"/>
</dbReference>
<comment type="caution">
    <text evidence="1">The sequence shown here is derived from an EMBL/GenBank/DDBJ whole genome shotgun (WGS) entry which is preliminary data.</text>
</comment>